<gene>
    <name evidence="1" type="ORF">CDG68_17055</name>
</gene>
<dbReference type="RefSeq" id="WP_087554036.1">
    <property type="nucleotide sequence ID" value="NZ_CP033133.1"/>
</dbReference>
<dbReference type="EMBL" id="CP033133">
    <property type="protein sequence ID" value="AYO55259.1"/>
    <property type="molecule type" value="Genomic_DNA"/>
</dbReference>
<accession>A0A3G2T4T8</accession>
<evidence type="ECO:0000313" key="1">
    <source>
        <dbReference type="EMBL" id="AYO55259.1"/>
    </source>
</evidence>
<proteinExistence type="predicted"/>
<dbReference type="PROSITE" id="PS51257">
    <property type="entry name" value="PROKAR_LIPOPROTEIN"/>
    <property type="match status" value="1"/>
</dbReference>
<dbReference type="Proteomes" id="UP000279962">
    <property type="component" value="Chromosome"/>
</dbReference>
<evidence type="ECO:0000313" key="2">
    <source>
        <dbReference type="Proteomes" id="UP000279962"/>
    </source>
</evidence>
<organism evidence="1 2">
    <name type="scientific">Acinetobacter wuhouensis</name>
    <dbReference type="NCBI Taxonomy" id="1879050"/>
    <lineage>
        <taxon>Bacteria</taxon>
        <taxon>Pseudomonadati</taxon>
        <taxon>Pseudomonadota</taxon>
        <taxon>Gammaproteobacteria</taxon>
        <taxon>Moraxellales</taxon>
        <taxon>Moraxellaceae</taxon>
        <taxon>Acinetobacter</taxon>
    </lineage>
</organism>
<evidence type="ECO:0008006" key="3">
    <source>
        <dbReference type="Google" id="ProtNLM"/>
    </source>
</evidence>
<name>A0A3G2T4T8_9GAMM</name>
<sequence length="94" mass="10661">MRIQTFSTLAVFLLPVLSACSSTDSKDRKAYIEQCMYPNAAIKTAVESEATCSCRYDSIREQYGKPFFTVPITNDEDRRRLDFARGYTVGKCRG</sequence>
<protein>
    <recommendedName>
        <fullName evidence="3">Lipoprotein</fullName>
    </recommendedName>
</protein>
<dbReference type="AlphaFoldDB" id="A0A3G2T4T8"/>
<reference evidence="1 2" key="1">
    <citation type="submission" date="2018-10" db="EMBL/GenBank/DDBJ databases">
        <title>The complete genome of Acinetobacter wuhouensis strain WCHAW010062.</title>
        <authorList>
            <person name="Hu Y."/>
            <person name="Long H."/>
            <person name="Feng Y."/>
            <person name="Zong Z."/>
        </authorList>
    </citation>
    <scope>NUCLEOTIDE SEQUENCE [LARGE SCALE GENOMIC DNA]</scope>
    <source>
        <strain evidence="1 2">WCHAW010062</strain>
    </source>
</reference>